<protein>
    <submittedName>
        <fullName evidence="1">3100_t:CDS:1</fullName>
    </submittedName>
</protein>
<gene>
    <name evidence="1" type="ORF">SCALOS_LOCUS2551</name>
</gene>
<name>A0ACA9KNP0_9GLOM</name>
<accession>A0ACA9KNP0</accession>
<keyword evidence="2" id="KW-1185">Reference proteome</keyword>
<comment type="caution">
    <text evidence="1">The sequence shown here is derived from an EMBL/GenBank/DDBJ whole genome shotgun (WGS) entry which is preliminary data.</text>
</comment>
<evidence type="ECO:0000313" key="2">
    <source>
        <dbReference type="Proteomes" id="UP000789860"/>
    </source>
</evidence>
<dbReference type="EMBL" id="CAJVPM010002312">
    <property type="protein sequence ID" value="CAG8484076.1"/>
    <property type="molecule type" value="Genomic_DNA"/>
</dbReference>
<evidence type="ECO:0000313" key="1">
    <source>
        <dbReference type="EMBL" id="CAG8484076.1"/>
    </source>
</evidence>
<reference evidence="1" key="1">
    <citation type="submission" date="2021-06" db="EMBL/GenBank/DDBJ databases">
        <authorList>
            <person name="Kallberg Y."/>
            <person name="Tangrot J."/>
            <person name="Rosling A."/>
        </authorList>
    </citation>
    <scope>NUCLEOTIDE SEQUENCE</scope>
    <source>
        <strain evidence="1">AU212A</strain>
    </source>
</reference>
<dbReference type="Proteomes" id="UP000789860">
    <property type="component" value="Unassembled WGS sequence"/>
</dbReference>
<proteinExistence type="predicted"/>
<sequence length="62" mass="6440">MHGNGQCIGNAWLVCAGCLNLATCNTYEGTSGVSITVFNIQPGAQTANVAEVGCQKDFVAQY</sequence>
<organism evidence="1 2">
    <name type="scientific">Scutellospora calospora</name>
    <dbReference type="NCBI Taxonomy" id="85575"/>
    <lineage>
        <taxon>Eukaryota</taxon>
        <taxon>Fungi</taxon>
        <taxon>Fungi incertae sedis</taxon>
        <taxon>Mucoromycota</taxon>
        <taxon>Glomeromycotina</taxon>
        <taxon>Glomeromycetes</taxon>
        <taxon>Diversisporales</taxon>
        <taxon>Gigasporaceae</taxon>
        <taxon>Scutellospora</taxon>
    </lineage>
</organism>